<feature type="compositionally biased region" description="Acidic residues" evidence="1">
    <location>
        <begin position="134"/>
        <end position="145"/>
    </location>
</feature>
<evidence type="ECO:0000259" key="2">
    <source>
        <dbReference type="SMART" id="SM01173"/>
    </source>
</evidence>
<dbReference type="InterPro" id="IPR025239">
    <property type="entry name" value="DUF4187"/>
</dbReference>
<keyword evidence="4" id="KW-1185">Reference proteome</keyword>
<accession>A0A8X7NA86</accession>
<protein>
    <recommendedName>
        <fullName evidence="2">DUF4187 domain-containing protein</fullName>
    </recommendedName>
</protein>
<feature type="compositionally biased region" description="Polar residues" evidence="1">
    <location>
        <begin position="159"/>
        <end position="172"/>
    </location>
</feature>
<evidence type="ECO:0000256" key="1">
    <source>
        <dbReference type="SAM" id="MobiDB-lite"/>
    </source>
</evidence>
<feature type="region of interest" description="Disordered" evidence="1">
    <location>
        <begin position="189"/>
        <end position="228"/>
    </location>
</feature>
<feature type="compositionally biased region" description="Basic and acidic residues" evidence="1">
    <location>
        <begin position="11"/>
        <end position="25"/>
    </location>
</feature>
<feature type="compositionally biased region" description="Basic and acidic residues" evidence="1">
    <location>
        <begin position="146"/>
        <end position="155"/>
    </location>
</feature>
<gene>
    <name evidence="3" type="ORF">A4X09_0g2794</name>
</gene>
<evidence type="ECO:0000313" key="3">
    <source>
        <dbReference type="EMBL" id="KAE8269539.1"/>
    </source>
</evidence>
<dbReference type="EMBL" id="LWDG02000089">
    <property type="protein sequence ID" value="KAE8269539.1"/>
    <property type="molecule type" value="Genomic_DNA"/>
</dbReference>
<dbReference type="PANTHER" id="PTHR21032:SF0">
    <property type="entry name" value="G PATCH DOMAIN-CONTAINING PROTEIN 11"/>
    <property type="match status" value="1"/>
</dbReference>
<dbReference type="Proteomes" id="UP000078113">
    <property type="component" value="Unassembled WGS sequence"/>
</dbReference>
<dbReference type="InterPro" id="IPR039249">
    <property type="entry name" value="GPATCH11"/>
</dbReference>
<feature type="region of interest" description="Disordered" evidence="1">
    <location>
        <begin position="1"/>
        <end position="172"/>
    </location>
</feature>
<feature type="compositionally biased region" description="Basic and acidic residues" evidence="1">
    <location>
        <begin position="88"/>
        <end position="110"/>
    </location>
</feature>
<feature type="compositionally biased region" description="Basic and acidic residues" evidence="1">
    <location>
        <begin position="53"/>
        <end position="76"/>
    </location>
</feature>
<dbReference type="AlphaFoldDB" id="A0A8X7NA86"/>
<name>A0A8X7NA86_9BASI</name>
<feature type="compositionally biased region" description="Low complexity" evidence="1">
    <location>
        <begin position="206"/>
        <end position="219"/>
    </location>
</feature>
<dbReference type="SMART" id="SM01173">
    <property type="entry name" value="DUF4187"/>
    <property type="match status" value="1"/>
</dbReference>
<dbReference type="PANTHER" id="PTHR21032">
    <property type="entry name" value="G PATCH DOMAIN-CONTAINING PROTEIN 11"/>
    <property type="match status" value="1"/>
</dbReference>
<organism evidence="3 4">
    <name type="scientific">Tilletia walkeri</name>
    <dbReference type="NCBI Taxonomy" id="117179"/>
    <lineage>
        <taxon>Eukaryota</taxon>
        <taxon>Fungi</taxon>
        <taxon>Dikarya</taxon>
        <taxon>Basidiomycota</taxon>
        <taxon>Ustilaginomycotina</taxon>
        <taxon>Exobasidiomycetes</taxon>
        <taxon>Tilletiales</taxon>
        <taxon>Tilletiaceae</taxon>
        <taxon>Tilletia</taxon>
    </lineage>
</organism>
<sequence>MKPKDVITASKLEKGKKVDAERREQDEEDDDEDDFMSDAVLAKVLAAGTTGSNKDKAAETYTEKRRRQQNERDRHAAGSATAAKRKQSQVEREREARREAMGKNLIEKEMANTASSNERLAPGDARVGSHADDSQDEGLYGEDEGEARAKPRPRIDLQAGSTSKPIASSSGPSAALKMMLSMGYQHGNALGVEKAEPPSPPSGVDLTTLSSLSTASSSSVVKKEDRTQPLAVDDRWLDVSKKARYGLGNVAVIRSKLEDRPLPDKKDVGGDSSTASQEQSSTLSDFRTRRAEEEKTRRAEMLLRNARRTCEDLDRKMGLDFSVLWLDPNLLRPDARPTEEEAELLDRAFPPIHVENEEESSNRRESERFCMLDVGLTETASSQAQSRLALTTAHLRKDCFYCLFCGCSYSSAEELQAQCPGEDEDDH</sequence>
<dbReference type="Pfam" id="PF13821">
    <property type="entry name" value="DUF4187"/>
    <property type="match status" value="1"/>
</dbReference>
<proteinExistence type="predicted"/>
<dbReference type="GO" id="GO:0000776">
    <property type="term" value="C:kinetochore"/>
    <property type="evidence" value="ECO:0007669"/>
    <property type="project" value="TreeGrafter"/>
</dbReference>
<feature type="compositionally biased region" description="Basic and acidic residues" evidence="1">
    <location>
        <begin position="286"/>
        <end position="296"/>
    </location>
</feature>
<evidence type="ECO:0000313" key="4">
    <source>
        <dbReference type="Proteomes" id="UP000078113"/>
    </source>
</evidence>
<feature type="region of interest" description="Disordered" evidence="1">
    <location>
        <begin position="258"/>
        <end position="296"/>
    </location>
</feature>
<feature type="compositionally biased region" description="Acidic residues" evidence="1">
    <location>
        <begin position="26"/>
        <end position="36"/>
    </location>
</feature>
<reference evidence="3" key="1">
    <citation type="submission" date="2016-04" db="EMBL/GenBank/DDBJ databases">
        <authorList>
            <person name="Nguyen H.D."/>
            <person name="Samba Siva P."/>
            <person name="Cullis J."/>
            <person name="Levesque C.A."/>
            <person name="Hambleton S."/>
        </authorList>
    </citation>
    <scope>NUCLEOTIDE SEQUENCE</scope>
    <source>
        <strain evidence="3">DAOMC 236422</strain>
    </source>
</reference>
<comment type="caution">
    <text evidence="3">The sequence shown here is derived from an EMBL/GenBank/DDBJ whole genome shotgun (WGS) entry which is preliminary data.</text>
</comment>
<feature type="domain" description="DUF4187" evidence="2">
    <location>
        <begin position="339"/>
        <end position="427"/>
    </location>
</feature>
<reference evidence="3" key="2">
    <citation type="journal article" date="2019" name="IMA Fungus">
        <title>Genome sequencing and comparison of five Tilletia species to identify candidate genes for the detection of regulated species infecting wheat.</title>
        <authorList>
            <person name="Nguyen H.D.T."/>
            <person name="Sultana T."/>
            <person name="Kesanakurti P."/>
            <person name="Hambleton S."/>
        </authorList>
    </citation>
    <scope>NUCLEOTIDE SEQUENCE</scope>
    <source>
        <strain evidence="3">DAOMC 236422</strain>
    </source>
</reference>
<feature type="compositionally biased region" description="Basic and acidic residues" evidence="1">
    <location>
        <begin position="258"/>
        <end position="269"/>
    </location>
</feature>
<feature type="compositionally biased region" description="Polar residues" evidence="1">
    <location>
        <begin position="271"/>
        <end position="285"/>
    </location>
</feature>